<evidence type="ECO:0000256" key="4">
    <source>
        <dbReference type="ARBA" id="ARBA00022723"/>
    </source>
</evidence>
<feature type="domain" description="Peptidase M43 pregnancy-associated plasma-A" evidence="11">
    <location>
        <begin position="146"/>
        <end position="284"/>
    </location>
</feature>
<feature type="signal peptide" evidence="10">
    <location>
        <begin position="1"/>
        <end position="17"/>
    </location>
</feature>
<comment type="function">
    <text evidence="1">Secreted metalloproteinase that allows assimilation of proteinaceous substrates.</text>
</comment>
<keyword evidence="13" id="KW-1185">Reference proteome</keyword>
<keyword evidence="3" id="KW-0645">Protease</keyword>
<dbReference type="Gene3D" id="3.40.390.10">
    <property type="entry name" value="Collagenase (Catalytic Domain)"/>
    <property type="match status" value="1"/>
</dbReference>
<evidence type="ECO:0000256" key="9">
    <source>
        <dbReference type="ARBA" id="ARBA00023157"/>
    </source>
</evidence>
<keyword evidence="9" id="KW-1015">Disulfide bond</keyword>
<evidence type="ECO:0000256" key="8">
    <source>
        <dbReference type="ARBA" id="ARBA00023049"/>
    </source>
</evidence>
<keyword evidence="6" id="KW-0378">Hydrolase</keyword>
<dbReference type="InterPro" id="IPR024079">
    <property type="entry name" value="MetalloPept_cat_dom_sf"/>
</dbReference>
<dbReference type="InterPro" id="IPR008754">
    <property type="entry name" value="Peptidase_M43"/>
</dbReference>
<evidence type="ECO:0000313" key="13">
    <source>
        <dbReference type="Proteomes" id="UP001321760"/>
    </source>
</evidence>
<name>A0AAV9GBZ3_9PEZI</name>
<accession>A0AAV9GBZ3</accession>
<reference evidence="12" key="1">
    <citation type="journal article" date="2023" name="Mol. Phylogenet. Evol.">
        <title>Genome-scale phylogeny and comparative genomics of the fungal order Sordariales.</title>
        <authorList>
            <person name="Hensen N."/>
            <person name="Bonometti L."/>
            <person name="Westerberg I."/>
            <person name="Brannstrom I.O."/>
            <person name="Guillou S."/>
            <person name="Cros-Aarteil S."/>
            <person name="Calhoun S."/>
            <person name="Haridas S."/>
            <person name="Kuo A."/>
            <person name="Mondo S."/>
            <person name="Pangilinan J."/>
            <person name="Riley R."/>
            <person name="LaButti K."/>
            <person name="Andreopoulos B."/>
            <person name="Lipzen A."/>
            <person name="Chen C."/>
            <person name="Yan M."/>
            <person name="Daum C."/>
            <person name="Ng V."/>
            <person name="Clum A."/>
            <person name="Steindorff A."/>
            <person name="Ohm R.A."/>
            <person name="Martin F."/>
            <person name="Silar P."/>
            <person name="Natvig D.O."/>
            <person name="Lalanne C."/>
            <person name="Gautier V."/>
            <person name="Ament-Velasquez S.L."/>
            <person name="Kruys A."/>
            <person name="Hutchinson M.I."/>
            <person name="Powell A.J."/>
            <person name="Barry K."/>
            <person name="Miller A.N."/>
            <person name="Grigoriev I.V."/>
            <person name="Debuchy R."/>
            <person name="Gladieux P."/>
            <person name="Hiltunen Thoren M."/>
            <person name="Johannesson H."/>
        </authorList>
    </citation>
    <scope>NUCLEOTIDE SEQUENCE</scope>
    <source>
        <strain evidence="12">PSN243</strain>
    </source>
</reference>
<dbReference type="PANTHER" id="PTHR47466:SF1">
    <property type="entry name" value="METALLOPROTEASE MEP1 (AFU_ORTHOLOGUE AFUA_1G07730)-RELATED"/>
    <property type="match status" value="1"/>
</dbReference>
<comment type="caution">
    <text evidence="12">The sequence shown here is derived from an EMBL/GenBank/DDBJ whole genome shotgun (WGS) entry which is preliminary data.</text>
</comment>
<reference evidence="12" key="2">
    <citation type="submission" date="2023-05" db="EMBL/GenBank/DDBJ databases">
        <authorList>
            <consortium name="Lawrence Berkeley National Laboratory"/>
            <person name="Steindorff A."/>
            <person name="Hensen N."/>
            <person name="Bonometti L."/>
            <person name="Westerberg I."/>
            <person name="Brannstrom I.O."/>
            <person name="Guillou S."/>
            <person name="Cros-Aarteil S."/>
            <person name="Calhoun S."/>
            <person name="Haridas S."/>
            <person name="Kuo A."/>
            <person name="Mondo S."/>
            <person name="Pangilinan J."/>
            <person name="Riley R."/>
            <person name="Labutti K."/>
            <person name="Andreopoulos B."/>
            <person name="Lipzen A."/>
            <person name="Chen C."/>
            <person name="Yanf M."/>
            <person name="Daum C."/>
            <person name="Ng V."/>
            <person name="Clum A."/>
            <person name="Ohm R."/>
            <person name="Martin F."/>
            <person name="Silar P."/>
            <person name="Natvig D."/>
            <person name="Lalanne C."/>
            <person name="Gautier V."/>
            <person name="Ament-Velasquez S.L."/>
            <person name="Kruys A."/>
            <person name="Hutchinson M.I."/>
            <person name="Powell A.J."/>
            <person name="Barry K."/>
            <person name="Miller A.N."/>
            <person name="Grigoriev I.V."/>
            <person name="Debuchy R."/>
            <person name="Gladieux P."/>
            <person name="Thoren M.H."/>
            <person name="Johannesson H."/>
        </authorList>
    </citation>
    <scope>NUCLEOTIDE SEQUENCE</scope>
    <source>
        <strain evidence="12">PSN243</strain>
    </source>
</reference>
<evidence type="ECO:0000313" key="12">
    <source>
        <dbReference type="EMBL" id="KAK4446359.1"/>
    </source>
</evidence>
<dbReference type="CDD" id="cd04275">
    <property type="entry name" value="ZnMc_pappalysin_like"/>
    <property type="match status" value="1"/>
</dbReference>
<sequence>MLFLKSTTLLLVSSVSAHVIRSQAPRAAKPGSSITGNWCGNAQWDAPKHLMVRSGQDEVAAKQAFTNSSIVIDTYVHIVTNSTKVEDGFVSDQTIAEQLTVLNARFAPSRFTFKLKGLTRTVSKRWAVRPNEADDLAMRKKLRKGDYKTLNLYFQTDSAEGIYGLCYYPREVKPNSDEFFVDGCNMQHITLPGGAAAGYNNGITTVHEVGHWLGLMHTFDGGCEGEGDFVDDTPAEAEANFECTIGRNSCPGQEGFDSIHNYMAYTSDACRSNFTPGQTARMHAQWSAYRSKS</sequence>
<dbReference type="AlphaFoldDB" id="A0AAV9GBZ3"/>
<keyword evidence="4" id="KW-0479">Metal-binding</keyword>
<protein>
    <submittedName>
        <fullName evidence="12">Extracellular metalloprotease</fullName>
    </submittedName>
</protein>
<evidence type="ECO:0000256" key="1">
    <source>
        <dbReference type="ARBA" id="ARBA00003174"/>
    </source>
</evidence>
<dbReference type="Pfam" id="PF05572">
    <property type="entry name" value="Peptidase_M43"/>
    <property type="match status" value="1"/>
</dbReference>
<evidence type="ECO:0000256" key="5">
    <source>
        <dbReference type="ARBA" id="ARBA00022729"/>
    </source>
</evidence>
<proteinExistence type="inferred from homology"/>
<evidence type="ECO:0000256" key="6">
    <source>
        <dbReference type="ARBA" id="ARBA00022801"/>
    </source>
</evidence>
<dbReference type="Proteomes" id="UP001321760">
    <property type="component" value="Unassembled WGS sequence"/>
</dbReference>
<evidence type="ECO:0000256" key="3">
    <source>
        <dbReference type="ARBA" id="ARBA00022670"/>
    </source>
</evidence>
<dbReference type="GO" id="GO:0006508">
    <property type="term" value="P:proteolysis"/>
    <property type="evidence" value="ECO:0007669"/>
    <property type="project" value="UniProtKB-KW"/>
</dbReference>
<evidence type="ECO:0000256" key="10">
    <source>
        <dbReference type="SAM" id="SignalP"/>
    </source>
</evidence>
<dbReference type="SUPFAM" id="SSF55486">
    <property type="entry name" value="Metalloproteases ('zincins'), catalytic domain"/>
    <property type="match status" value="1"/>
</dbReference>
<evidence type="ECO:0000256" key="7">
    <source>
        <dbReference type="ARBA" id="ARBA00022833"/>
    </source>
</evidence>
<dbReference type="EMBL" id="MU865957">
    <property type="protein sequence ID" value="KAK4446359.1"/>
    <property type="molecule type" value="Genomic_DNA"/>
</dbReference>
<evidence type="ECO:0000259" key="11">
    <source>
        <dbReference type="Pfam" id="PF05572"/>
    </source>
</evidence>
<organism evidence="12 13">
    <name type="scientific">Podospora aff. communis PSN243</name>
    <dbReference type="NCBI Taxonomy" id="3040156"/>
    <lineage>
        <taxon>Eukaryota</taxon>
        <taxon>Fungi</taxon>
        <taxon>Dikarya</taxon>
        <taxon>Ascomycota</taxon>
        <taxon>Pezizomycotina</taxon>
        <taxon>Sordariomycetes</taxon>
        <taxon>Sordariomycetidae</taxon>
        <taxon>Sordariales</taxon>
        <taxon>Podosporaceae</taxon>
        <taxon>Podospora</taxon>
    </lineage>
</organism>
<dbReference type="GO" id="GO:0008237">
    <property type="term" value="F:metallopeptidase activity"/>
    <property type="evidence" value="ECO:0007669"/>
    <property type="project" value="UniProtKB-KW"/>
</dbReference>
<dbReference type="GO" id="GO:0046872">
    <property type="term" value="F:metal ion binding"/>
    <property type="evidence" value="ECO:0007669"/>
    <property type="project" value="UniProtKB-KW"/>
</dbReference>
<dbReference type="PANTHER" id="PTHR47466">
    <property type="match status" value="1"/>
</dbReference>
<keyword evidence="5 10" id="KW-0732">Signal</keyword>
<evidence type="ECO:0000256" key="2">
    <source>
        <dbReference type="ARBA" id="ARBA00008721"/>
    </source>
</evidence>
<gene>
    <name evidence="12" type="ORF">QBC34DRAFT_356666</name>
</gene>
<feature type="chain" id="PRO_5043440572" evidence="10">
    <location>
        <begin position="18"/>
        <end position="293"/>
    </location>
</feature>
<keyword evidence="7" id="KW-0862">Zinc</keyword>
<keyword evidence="8 12" id="KW-0482">Metalloprotease</keyword>
<comment type="similarity">
    <text evidence="2">Belongs to the peptidase M43B family.</text>
</comment>